<dbReference type="VEuPathDB" id="VectorBase:CPIJ000700"/>
<dbReference type="AlphaFoldDB" id="B0W0N1"/>
<protein>
    <recommendedName>
        <fullName evidence="3">SMB domain-containing protein</fullName>
    </recommendedName>
</protein>
<dbReference type="InParanoid" id="B0W0N1"/>
<dbReference type="SUPFAM" id="SSF90188">
    <property type="entry name" value="Somatomedin B domain"/>
    <property type="match status" value="1"/>
</dbReference>
<keyword evidence="2" id="KW-0732">Signal</keyword>
<dbReference type="PROSITE" id="PS00524">
    <property type="entry name" value="SMB_1"/>
    <property type="match status" value="1"/>
</dbReference>
<sequence length="86" mass="9048">MWSSSTCRIGLQSLVLAALFVADGAHGGSCREASLCCSGRDSACVVQKVPPSGAITTDLNVKPCYCDHACLKLRDCCPDFKSYCGV</sequence>
<proteinExistence type="predicted"/>
<dbReference type="HOGENOM" id="CLU_171321_0_0_1"/>
<dbReference type="Gene3D" id="4.10.410.20">
    <property type="match status" value="1"/>
</dbReference>
<feature type="signal peptide" evidence="2">
    <location>
        <begin position="1"/>
        <end position="27"/>
    </location>
</feature>
<gene>
    <name evidence="5" type="primary">6031462</name>
    <name evidence="4" type="ORF">CpipJ_CPIJ000700</name>
</gene>
<evidence type="ECO:0000313" key="6">
    <source>
        <dbReference type="Proteomes" id="UP000002320"/>
    </source>
</evidence>
<name>B0W0N1_CULQU</name>
<evidence type="ECO:0000313" key="4">
    <source>
        <dbReference type="EMBL" id="EDS41333.1"/>
    </source>
</evidence>
<evidence type="ECO:0000259" key="3">
    <source>
        <dbReference type="PROSITE" id="PS50958"/>
    </source>
</evidence>
<keyword evidence="6" id="KW-1185">Reference proteome</keyword>
<dbReference type="InterPro" id="IPR039942">
    <property type="entry name" value="SBSPO"/>
</dbReference>
<dbReference type="VEuPathDB" id="VectorBase:CQUJHB006569"/>
<organism>
    <name type="scientific">Culex quinquefasciatus</name>
    <name type="common">Southern house mosquito</name>
    <name type="synonym">Culex pungens</name>
    <dbReference type="NCBI Taxonomy" id="7176"/>
    <lineage>
        <taxon>Eukaryota</taxon>
        <taxon>Metazoa</taxon>
        <taxon>Ecdysozoa</taxon>
        <taxon>Arthropoda</taxon>
        <taxon>Hexapoda</taxon>
        <taxon>Insecta</taxon>
        <taxon>Pterygota</taxon>
        <taxon>Neoptera</taxon>
        <taxon>Endopterygota</taxon>
        <taxon>Diptera</taxon>
        <taxon>Nematocera</taxon>
        <taxon>Culicoidea</taxon>
        <taxon>Culicidae</taxon>
        <taxon>Culicinae</taxon>
        <taxon>Culicini</taxon>
        <taxon>Culex</taxon>
        <taxon>Culex</taxon>
    </lineage>
</organism>
<dbReference type="EMBL" id="DS231818">
    <property type="protein sequence ID" value="EDS41333.1"/>
    <property type="molecule type" value="Genomic_DNA"/>
</dbReference>
<dbReference type="InterPro" id="IPR036024">
    <property type="entry name" value="Somatomedin_B-like_dom_sf"/>
</dbReference>
<dbReference type="OrthoDB" id="98591at2759"/>
<evidence type="ECO:0000256" key="2">
    <source>
        <dbReference type="SAM" id="SignalP"/>
    </source>
</evidence>
<dbReference type="EnsemblMetazoa" id="CPIJ000700-RA">
    <property type="protein sequence ID" value="CPIJ000700-PA"/>
    <property type="gene ID" value="CPIJ000700"/>
</dbReference>
<feature type="chain" id="PRO_5014566412" description="SMB domain-containing protein" evidence="2">
    <location>
        <begin position="28"/>
        <end position="86"/>
    </location>
</feature>
<dbReference type="PANTHER" id="PTHR20920:SF5">
    <property type="entry name" value="SMB DOMAIN-CONTAINING PROTEIN"/>
    <property type="match status" value="1"/>
</dbReference>
<dbReference type="Proteomes" id="UP000002320">
    <property type="component" value="Unassembled WGS sequence"/>
</dbReference>
<dbReference type="OMA" id="KDHCGGE"/>
<reference evidence="5" key="2">
    <citation type="submission" date="2020-05" db="UniProtKB">
        <authorList>
            <consortium name="EnsemblMetazoa"/>
        </authorList>
    </citation>
    <scope>IDENTIFICATION</scope>
    <source>
        <strain evidence="5">JHB</strain>
    </source>
</reference>
<reference evidence="4" key="1">
    <citation type="submission" date="2007-03" db="EMBL/GenBank/DDBJ databases">
        <title>Annotation of Culex pipiens quinquefasciatus.</title>
        <authorList>
            <consortium name="The Broad Institute Genome Sequencing Platform"/>
            <person name="Atkinson P.W."/>
            <person name="Hemingway J."/>
            <person name="Christensen B.M."/>
            <person name="Higgs S."/>
            <person name="Kodira C."/>
            <person name="Hannick L."/>
            <person name="Megy K."/>
            <person name="O'Leary S."/>
            <person name="Pearson M."/>
            <person name="Haas B.J."/>
            <person name="Mauceli E."/>
            <person name="Wortman J.R."/>
            <person name="Lee N.H."/>
            <person name="Guigo R."/>
            <person name="Stanke M."/>
            <person name="Alvarado L."/>
            <person name="Amedeo P."/>
            <person name="Antoine C.H."/>
            <person name="Arensburger P."/>
            <person name="Bidwell S.L."/>
            <person name="Crawford M."/>
            <person name="Camaro F."/>
            <person name="Devon K."/>
            <person name="Engels R."/>
            <person name="Hammond M."/>
            <person name="Howarth C."/>
            <person name="Koehrsen M."/>
            <person name="Lawson D."/>
            <person name="Montgomery P."/>
            <person name="Nene V."/>
            <person name="Nusbaum C."/>
            <person name="Puiu D."/>
            <person name="Romero-Severson J."/>
            <person name="Severson D.W."/>
            <person name="Shumway M."/>
            <person name="Sisk P."/>
            <person name="Stolte C."/>
            <person name="Zeng Q."/>
            <person name="Eisenstadt E."/>
            <person name="Fraser-Liggett C."/>
            <person name="Strausberg R."/>
            <person name="Galagan J."/>
            <person name="Birren B."/>
            <person name="Collins F.H."/>
        </authorList>
    </citation>
    <scope>NUCLEOTIDE SEQUENCE [LARGE SCALE GENOMIC DNA]</scope>
    <source>
        <strain evidence="4">JHB</strain>
    </source>
</reference>
<dbReference type="KEGG" id="cqu:CpipJ_CPIJ000700"/>
<feature type="domain" description="SMB" evidence="3">
    <location>
        <begin position="32"/>
        <end position="86"/>
    </location>
</feature>
<accession>B0W0N1</accession>
<dbReference type="InterPro" id="IPR001212">
    <property type="entry name" value="Somatomedin_B_dom"/>
</dbReference>
<evidence type="ECO:0000256" key="1">
    <source>
        <dbReference type="ARBA" id="ARBA00023157"/>
    </source>
</evidence>
<keyword evidence="1" id="KW-1015">Disulfide bond</keyword>
<dbReference type="PANTHER" id="PTHR20920">
    <property type="entry name" value="RPE-SPONDIN"/>
    <property type="match status" value="1"/>
</dbReference>
<dbReference type="PROSITE" id="PS50958">
    <property type="entry name" value="SMB_2"/>
    <property type="match status" value="1"/>
</dbReference>
<evidence type="ECO:0000313" key="5">
    <source>
        <dbReference type="EnsemblMetazoa" id="CPIJ000700-PA"/>
    </source>
</evidence>
<dbReference type="Pfam" id="PF01033">
    <property type="entry name" value="Somatomedin_B"/>
    <property type="match status" value="1"/>
</dbReference>